<dbReference type="RefSeq" id="WP_087909289.1">
    <property type="nucleotide sequence ID" value="NZ_NAIA01000003.1"/>
</dbReference>
<protein>
    <recommendedName>
        <fullName evidence="2">site-specific DNA-methyltransferase (adenine-specific)</fullName>
        <ecNumber evidence="2">2.1.1.72</ecNumber>
    </recommendedName>
</protein>
<evidence type="ECO:0000256" key="7">
    <source>
        <dbReference type="ARBA" id="ARBA00023125"/>
    </source>
</evidence>
<dbReference type="AlphaFoldDB" id="A0A210RVR5"/>
<evidence type="ECO:0000313" key="11">
    <source>
        <dbReference type="Proteomes" id="UP000196880"/>
    </source>
</evidence>
<name>A0A210RVR5_9BURK</name>
<dbReference type="GO" id="GO:0008170">
    <property type="term" value="F:N-methyltransferase activity"/>
    <property type="evidence" value="ECO:0007669"/>
    <property type="project" value="InterPro"/>
</dbReference>
<dbReference type="PANTHER" id="PTHR42933:SF1">
    <property type="entry name" value="SITE-SPECIFIC DNA-METHYLTRANSFERASE (ADENINE-SPECIFIC)"/>
    <property type="match status" value="1"/>
</dbReference>
<accession>A0A210RVR5</accession>
<feature type="domain" description="DNA methylase adenine-specific" evidence="9">
    <location>
        <begin position="192"/>
        <end position="390"/>
    </location>
</feature>
<dbReference type="GO" id="GO:0009007">
    <property type="term" value="F:site-specific DNA-methyltransferase (adenine-specific) activity"/>
    <property type="evidence" value="ECO:0007669"/>
    <property type="project" value="UniProtKB-EC"/>
</dbReference>
<keyword evidence="4" id="KW-0808">Transferase</keyword>
<keyword evidence="7" id="KW-0238">DNA-binding</keyword>
<dbReference type="InterPro" id="IPR051537">
    <property type="entry name" value="DNA_Adenine_Mtase"/>
</dbReference>
<reference evidence="10 11" key="1">
    <citation type="submission" date="2017-03" db="EMBL/GenBank/DDBJ databases">
        <title>New species Polynucleobacter sp. MWH-EgelM1-30-B4.</title>
        <authorList>
            <person name="Hahn M.W."/>
        </authorList>
    </citation>
    <scope>NUCLEOTIDE SEQUENCE [LARGE SCALE GENOMIC DNA]</scope>
    <source>
        <strain evidence="10 11">MWH-EgelM1-30-B4</strain>
    </source>
</reference>
<evidence type="ECO:0000256" key="4">
    <source>
        <dbReference type="ARBA" id="ARBA00022679"/>
    </source>
</evidence>
<dbReference type="InterPro" id="IPR029063">
    <property type="entry name" value="SAM-dependent_MTases_sf"/>
</dbReference>
<evidence type="ECO:0000256" key="1">
    <source>
        <dbReference type="ARBA" id="ARBA00006594"/>
    </source>
</evidence>
<evidence type="ECO:0000259" key="9">
    <source>
        <dbReference type="Pfam" id="PF02384"/>
    </source>
</evidence>
<dbReference type="Gene3D" id="3.90.220.20">
    <property type="entry name" value="DNA methylase specificity domains"/>
    <property type="match status" value="1"/>
</dbReference>
<comment type="similarity">
    <text evidence="1">Belongs to the N(4)/N(6)-methyltransferase family.</text>
</comment>
<evidence type="ECO:0000256" key="5">
    <source>
        <dbReference type="ARBA" id="ARBA00022691"/>
    </source>
</evidence>
<dbReference type="Pfam" id="PF02384">
    <property type="entry name" value="N6_Mtase"/>
    <property type="match status" value="1"/>
</dbReference>
<dbReference type="Proteomes" id="UP000196880">
    <property type="component" value="Unassembled WGS sequence"/>
</dbReference>
<evidence type="ECO:0000256" key="3">
    <source>
        <dbReference type="ARBA" id="ARBA00022603"/>
    </source>
</evidence>
<dbReference type="OrthoDB" id="9784823at2"/>
<dbReference type="GO" id="GO:0009307">
    <property type="term" value="P:DNA restriction-modification system"/>
    <property type="evidence" value="ECO:0007669"/>
    <property type="project" value="UniProtKB-KW"/>
</dbReference>
<evidence type="ECO:0000256" key="2">
    <source>
        <dbReference type="ARBA" id="ARBA00011900"/>
    </source>
</evidence>
<proteinExistence type="inferred from homology"/>
<dbReference type="Gene3D" id="3.40.50.150">
    <property type="entry name" value="Vaccinia Virus protein VP39"/>
    <property type="match status" value="1"/>
</dbReference>
<sequence>MMTNRAIYQIVDSVRGTGLDRDKSLELALQLLAWEKLSRKNRIAKELAFSAEYIKYPEKVLNVFQALSASGGLMFKAFSNIPSVIGVNPYALRDALEVVSRLSATGVLENVDVLNLAEERFISPVGGYLNMPGEVADLMSAIADIRSSDSVYTPWDSSFAQLASRAAIKSRDVYYESILHSSIPALVSLLSTNEFEVSISNPILQPTAIEGGKPRLFDITVAFPPFGMKYPADEIRRDLFNRFPERTSIGSVLAVRHAMSQTKSKLVIAVQNSLLFSHGYEKELRKDLVEKGMIEAVIAMPNGLLSLTNIAFTILVINPKGGLNSVKFINADSPEFYVGVARTRNDLRNIDGLLELIKSNKESTNCSIVSNQVVLSNDAQLQVDRYVVSDSRKRLEKQLSGLRKIQLGDIARTVRAIPLGSIESKPIAVMEIGAADLSQFGYIAPKGKTISVDENLAKRYEDCFLRPLDIVLIVKGSVGKIGIVPADVPGPGNGGWVAGQSAIVLRVHPEYCAQSLFVQLRSPMGQELLAGIVSGATIKLIQLRELMKLEVVQSTSDQDTKSREIVDSEERLERGIQKIRVEQESLSKNIWKL</sequence>
<keyword evidence="5" id="KW-0949">S-adenosyl-L-methionine</keyword>
<dbReference type="GO" id="GO:0003677">
    <property type="term" value="F:DNA binding"/>
    <property type="evidence" value="ECO:0007669"/>
    <property type="project" value="UniProtKB-KW"/>
</dbReference>
<dbReference type="SUPFAM" id="SSF116734">
    <property type="entry name" value="DNA methylase specificity domain"/>
    <property type="match status" value="1"/>
</dbReference>
<dbReference type="InterPro" id="IPR003356">
    <property type="entry name" value="DNA_methylase_A-5"/>
</dbReference>
<evidence type="ECO:0000256" key="6">
    <source>
        <dbReference type="ARBA" id="ARBA00022747"/>
    </source>
</evidence>
<comment type="caution">
    <text evidence="10">The sequence shown here is derived from an EMBL/GenBank/DDBJ whole genome shotgun (WGS) entry which is preliminary data.</text>
</comment>
<comment type="catalytic activity">
    <reaction evidence="8">
        <text>a 2'-deoxyadenosine in DNA + S-adenosyl-L-methionine = an N(6)-methyl-2'-deoxyadenosine in DNA + S-adenosyl-L-homocysteine + H(+)</text>
        <dbReference type="Rhea" id="RHEA:15197"/>
        <dbReference type="Rhea" id="RHEA-COMP:12418"/>
        <dbReference type="Rhea" id="RHEA-COMP:12419"/>
        <dbReference type="ChEBI" id="CHEBI:15378"/>
        <dbReference type="ChEBI" id="CHEBI:57856"/>
        <dbReference type="ChEBI" id="CHEBI:59789"/>
        <dbReference type="ChEBI" id="CHEBI:90615"/>
        <dbReference type="ChEBI" id="CHEBI:90616"/>
        <dbReference type="EC" id="2.1.1.72"/>
    </reaction>
</comment>
<dbReference type="GO" id="GO:0032259">
    <property type="term" value="P:methylation"/>
    <property type="evidence" value="ECO:0007669"/>
    <property type="project" value="UniProtKB-KW"/>
</dbReference>
<dbReference type="PANTHER" id="PTHR42933">
    <property type="entry name" value="SLR6095 PROTEIN"/>
    <property type="match status" value="1"/>
</dbReference>
<organism evidence="10 11">
    <name type="scientific">Polynucleobacter hirudinilacicola</name>
    <dbReference type="NCBI Taxonomy" id="1743166"/>
    <lineage>
        <taxon>Bacteria</taxon>
        <taxon>Pseudomonadati</taxon>
        <taxon>Pseudomonadota</taxon>
        <taxon>Betaproteobacteria</taxon>
        <taxon>Burkholderiales</taxon>
        <taxon>Burkholderiaceae</taxon>
        <taxon>Polynucleobacter</taxon>
    </lineage>
</organism>
<keyword evidence="6" id="KW-0680">Restriction system</keyword>
<keyword evidence="11" id="KW-1185">Reference proteome</keyword>
<evidence type="ECO:0000313" key="10">
    <source>
        <dbReference type="EMBL" id="OWF65093.1"/>
    </source>
</evidence>
<dbReference type="EMBL" id="NAIA01000003">
    <property type="protein sequence ID" value="OWF65093.1"/>
    <property type="molecule type" value="Genomic_DNA"/>
</dbReference>
<gene>
    <name evidence="10" type="ORF">B6A14_04580</name>
</gene>
<evidence type="ECO:0000256" key="8">
    <source>
        <dbReference type="ARBA" id="ARBA00047942"/>
    </source>
</evidence>
<dbReference type="EC" id="2.1.1.72" evidence="2"/>
<dbReference type="SUPFAM" id="SSF53335">
    <property type="entry name" value="S-adenosyl-L-methionine-dependent methyltransferases"/>
    <property type="match status" value="1"/>
</dbReference>
<dbReference type="InterPro" id="IPR044946">
    <property type="entry name" value="Restrct_endonuc_typeI_TRD_sf"/>
</dbReference>
<keyword evidence="3" id="KW-0489">Methyltransferase</keyword>